<keyword evidence="2" id="KW-1185">Reference proteome</keyword>
<dbReference type="Proteomes" id="UP000265926">
    <property type="component" value="Unassembled WGS sequence"/>
</dbReference>
<accession>A0A399T6R2</accession>
<comment type="caution">
    <text evidence="1">The sequence shown here is derived from an EMBL/GenBank/DDBJ whole genome shotgun (WGS) entry which is preliminary data.</text>
</comment>
<evidence type="ECO:0000313" key="2">
    <source>
        <dbReference type="Proteomes" id="UP000265926"/>
    </source>
</evidence>
<dbReference type="PROSITE" id="PS51257">
    <property type="entry name" value="PROKAR_LIPOPROTEIN"/>
    <property type="match status" value="1"/>
</dbReference>
<dbReference type="AlphaFoldDB" id="A0A399T6R2"/>
<gene>
    <name evidence="1" type="ORF">D1614_03620</name>
</gene>
<organism evidence="1 2">
    <name type="scientific">Maribellus luteus</name>
    <dbReference type="NCBI Taxonomy" id="2305463"/>
    <lineage>
        <taxon>Bacteria</taxon>
        <taxon>Pseudomonadati</taxon>
        <taxon>Bacteroidota</taxon>
        <taxon>Bacteroidia</taxon>
        <taxon>Marinilabiliales</taxon>
        <taxon>Prolixibacteraceae</taxon>
        <taxon>Maribellus</taxon>
    </lineage>
</organism>
<proteinExistence type="predicted"/>
<reference evidence="1 2" key="1">
    <citation type="submission" date="2018-08" db="EMBL/GenBank/DDBJ databases">
        <title>Pallidiluteibacterium maritimus gen. nov., sp. nov., isolated from coastal sediment.</title>
        <authorList>
            <person name="Zhou L.Y."/>
        </authorList>
    </citation>
    <scope>NUCLEOTIDE SEQUENCE [LARGE SCALE GENOMIC DNA]</scope>
    <source>
        <strain evidence="1 2">XSD2</strain>
    </source>
</reference>
<dbReference type="EMBL" id="QWGR01000002">
    <property type="protein sequence ID" value="RIJ49841.1"/>
    <property type="molecule type" value="Genomic_DNA"/>
</dbReference>
<protein>
    <submittedName>
        <fullName evidence="1">Uncharacterized protein</fullName>
    </submittedName>
</protein>
<name>A0A399T6R2_9BACT</name>
<evidence type="ECO:0000313" key="1">
    <source>
        <dbReference type="EMBL" id="RIJ49841.1"/>
    </source>
</evidence>
<sequence length="152" mass="17841">MKMTAVHDLIGKSSGLKRGIFFLILLLAVISCERKFDFFEFDCEDCYQEKPDYGPLIIYFSIDDENDFVLYTIYKGDFEDCVVEYADTAFFKEEQIDVPVDEYYSVEARYVRGGDTIHVVDGDRFNLKRENSECDKKCYYFKGGIIDVRLRK</sequence>